<keyword evidence="5" id="KW-1185">Reference proteome</keyword>
<reference evidence="5" key="1">
    <citation type="journal article" date="2012" name="Nature">
        <title>A physical, genetic and functional sequence assembly of the barley genome.</title>
        <authorList>
            <consortium name="The International Barley Genome Sequencing Consortium"/>
            <person name="Mayer K.F."/>
            <person name="Waugh R."/>
            <person name="Brown J.W."/>
            <person name="Schulman A."/>
            <person name="Langridge P."/>
            <person name="Platzer M."/>
            <person name="Fincher G.B."/>
            <person name="Muehlbauer G.J."/>
            <person name="Sato K."/>
            <person name="Close T.J."/>
            <person name="Wise R.P."/>
            <person name="Stein N."/>
        </authorList>
    </citation>
    <scope>NUCLEOTIDE SEQUENCE [LARGE SCALE GENOMIC DNA]</scope>
    <source>
        <strain evidence="5">cv. Morex</strain>
    </source>
</reference>
<dbReference type="Gene3D" id="1.25.40.420">
    <property type="match status" value="1"/>
</dbReference>
<comment type="pathway">
    <text evidence="2">Protein modification; protein ubiquitination.</text>
</comment>
<dbReference type="Proteomes" id="UP000011116">
    <property type="component" value="Chromosome 4H"/>
</dbReference>
<proteinExistence type="predicted"/>
<dbReference type="InterPro" id="IPR011333">
    <property type="entry name" value="SKP1/BTB/POZ_sf"/>
</dbReference>
<dbReference type="PANTHER" id="PTHR47274">
    <property type="entry name" value="BTB/POZ DOMAIN CONTAINING PROTEIN, EXPRESSED-RELATED"/>
    <property type="match status" value="1"/>
</dbReference>
<organism evidence="4 5">
    <name type="scientific">Hordeum vulgare subsp. vulgare</name>
    <name type="common">Domesticated barley</name>
    <dbReference type="NCBI Taxonomy" id="112509"/>
    <lineage>
        <taxon>Eukaryota</taxon>
        <taxon>Viridiplantae</taxon>
        <taxon>Streptophyta</taxon>
        <taxon>Embryophyta</taxon>
        <taxon>Tracheophyta</taxon>
        <taxon>Spermatophyta</taxon>
        <taxon>Magnoliopsida</taxon>
        <taxon>Liliopsida</taxon>
        <taxon>Poales</taxon>
        <taxon>Poaceae</taxon>
        <taxon>BOP clade</taxon>
        <taxon>Pooideae</taxon>
        <taxon>Triticodae</taxon>
        <taxon>Triticeae</taxon>
        <taxon>Hordeinae</taxon>
        <taxon>Hordeum</taxon>
    </lineage>
</organism>
<dbReference type="InterPro" id="IPR044784">
    <property type="entry name" value="At1g01640-like"/>
</dbReference>
<evidence type="ECO:0000256" key="2">
    <source>
        <dbReference type="ARBA" id="ARBA00004906"/>
    </source>
</evidence>
<name>A0A8I6XH93_HORVV</name>
<reference evidence="4" key="2">
    <citation type="submission" date="2020-10" db="EMBL/GenBank/DDBJ databases">
        <authorList>
            <person name="Scholz U."/>
            <person name="Mascher M."/>
            <person name="Fiebig A."/>
        </authorList>
    </citation>
    <scope>NUCLEOTIDE SEQUENCE [LARGE SCALE GENOMIC DNA]</scope>
    <source>
        <strain evidence="4">cv. Morex</strain>
    </source>
</reference>
<evidence type="ECO:0000313" key="5">
    <source>
        <dbReference type="Proteomes" id="UP000011116"/>
    </source>
</evidence>
<accession>A0A8I6XH93</accession>
<dbReference type="Gramene" id="HORVU.MOREX.r3.4HG0351750.1">
    <property type="protein sequence ID" value="HORVU.MOREX.r3.4HG0351750.1"/>
    <property type="gene ID" value="HORVU.MOREX.r3.4HG0351750"/>
</dbReference>
<dbReference type="SUPFAM" id="SSF54695">
    <property type="entry name" value="POZ domain"/>
    <property type="match status" value="1"/>
</dbReference>
<dbReference type="KEGG" id="hvg:123446220"/>
<dbReference type="Gene3D" id="3.30.710.10">
    <property type="entry name" value="Potassium Channel Kv1.1, Chain A"/>
    <property type="match status" value="1"/>
</dbReference>
<dbReference type="GeneID" id="123446220"/>
<protein>
    <recommendedName>
        <fullName evidence="3">BTB domain-containing protein</fullName>
    </recommendedName>
</protein>
<dbReference type="InterPro" id="IPR000210">
    <property type="entry name" value="BTB/POZ_dom"/>
</dbReference>
<dbReference type="EnsemblPlants" id="HORVU.MOREX.r3.4HG0351750.1">
    <property type="protein sequence ID" value="HORVU.MOREX.r3.4HG0351750.1"/>
    <property type="gene ID" value="HORVU.MOREX.r3.4HG0351750"/>
</dbReference>
<evidence type="ECO:0000259" key="3">
    <source>
        <dbReference type="PROSITE" id="PS50097"/>
    </source>
</evidence>
<dbReference type="CDD" id="cd14733">
    <property type="entry name" value="BACK"/>
    <property type="match status" value="1"/>
</dbReference>
<dbReference type="PROSITE" id="PS50097">
    <property type="entry name" value="BTB"/>
    <property type="match status" value="1"/>
</dbReference>
<dbReference type="SMR" id="A0A8I6XH93"/>
<sequence>MDCCICGPMAAIYRPPRNTICSPCYEGSKAIIAFLNDGEHAAGDGEGDRGLVNPRGLTKHTNVSTKGMREAWQQMQEMRDREEVANQRAGFLEQGFGAAWMEGAHTDIVVRPGSGPPIPAHKAILAARSEVFHHMLCSDECKAAPAGGCVSLPELAHDELSLFLAFLYTGTLDAAAAATTTSASERLLHALLVAADKYDVPFLGRACEARLAAAVDPRNALRTLEVADRVSSGGALKERAMCTVVEHAEQVVFSDEYHDFAVRNAGLCVEITRALLAKAAGAKMA</sequence>
<evidence type="ECO:0000256" key="1">
    <source>
        <dbReference type="ARBA" id="ARBA00002668"/>
    </source>
</evidence>
<dbReference type="Gramene" id="HORVU.MOREX.r2.4HG0293380.1">
    <property type="protein sequence ID" value="HORVU.MOREX.r2.4HG0293380.1"/>
    <property type="gene ID" value="HORVU.MOREX.r2.4HG0293380"/>
</dbReference>
<dbReference type="OrthoDB" id="6359943at2759"/>
<dbReference type="RefSeq" id="XP_044978831.1">
    <property type="nucleotide sequence ID" value="XM_045122896.1"/>
</dbReference>
<reference evidence="4" key="3">
    <citation type="submission" date="2022-01" db="UniProtKB">
        <authorList>
            <consortium name="EnsemblPlants"/>
        </authorList>
    </citation>
    <scope>IDENTIFICATION</scope>
    <source>
        <strain evidence="4">subsp. vulgare</strain>
    </source>
</reference>
<feature type="domain" description="BTB" evidence="3">
    <location>
        <begin position="106"/>
        <end position="176"/>
    </location>
</feature>
<dbReference type="SMART" id="SM00225">
    <property type="entry name" value="BTB"/>
    <property type="match status" value="1"/>
</dbReference>
<gene>
    <name evidence="4" type="primary">LOC123446220</name>
</gene>
<comment type="function">
    <text evidence="1">May act as a substrate-specific adapter of an E3 ubiquitin-protein ligase complex (CUL3-RBX1-BTB) which mediates the ubiquitination and subsequent proteasomal degradation of target proteins.</text>
</comment>
<dbReference type="PANTHER" id="PTHR47274:SF1">
    <property type="entry name" value="BTB_POZ DOMAIN CONTAINING PROTEIN, EXPRESSED"/>
    <property type="match status" value="1"/>
</dbReference>
<dbReference type="CDD" id="cd18186">
    <property type="entry name" value="BTB_POZ_ZBTB_KLHL-like"/>
    <property type="match status" value="1"/>
</dbReference>
<dbReference type="AlphaFoldDB" id="A0A8I6XH93"/>
<evidence type="ECO:0000313" key="4">
    <source>
        <dbReference type="EnsemblPlants" id="HORVU.MOREX.r3.4HG0351750.1"/>
    </source>
</evidence>
<dbReference type="Pfam" id="PF00651">
    <property type="entry name" value="BTB"/>
    <property type="match status" value="1"/>
</dbReference>